<keyword evidence="9" id="KW-1185">Reference proteome</keyword>
<dbReference type="OrthoDB" id="18798at2759"/>
<sequence>MSRYKSTNSSIKSHLSTASLPKEEVNVVLLGKQSVGKSALVVKYLTKRFIREYDPFLEDTYWKPDV</sequence>
<dbReference type="PANTHER" id="PTHR45704">
    <property type="entry name" value="RAS-LIKE FAMILY MEMBER 11"/>
    <property type="match status" value="1"/>
</dbReference>
<dbReference type="GO" id="GO:0005525">
    <property type="term" value="F:GTP binding"/>
    <property type="evidence" value="ECO:0007669"/>
    <property type="project" value="InterPro"/>
</dbReference>
<dbReference type="InterPro" id="IPR001806">
    <property type="entry name" value="Small_GTPase"/>
</dbReference>
<proteinExistence type="inferred from homology"/>
<dbReference type="EMBL" id="CAJNOI010007243">
    <property type="protein sequence ID" value="CAF1586778.1"/>
    <property type="molecule type" value="Genomic_DNA"/>
</dbReference>
<dbReference type="Proteomes" id="UP000663832">
    <property type="component" value="Unassembled WGS sequence"/>
</dbReference>
<dbReference type="EMBL" id="CAJNOM010007674">
    <property type="protein sequence ID" value="CAF1676575.1"/>
    <property type="molecule type" value="Genomic_DNA"/>
</dbReference>
<dbReference type="Gene3D" id="3.40.50.300">
    <property type="entry name" value="P-loop containing nucleotide triphosphate hydrolases"/>
    <property type="match status" value="1"/>
</dbReference>
<dbReference type="EMBL" id="CAJNOI010007254">
    <property type="protein sequence ID" value="CAF1586858.1"/>
    <property type="molecule type" value="Genomic_DNA"/>
</dbReference>
<keyword evidence="3" id="KW-0378">Hydrolase</keyword>
<evidence type="ECO:0000313" key="6">
    <source>
        <dbReference type="EMBL" id="CAF1586858.1"/>
    </source>
</evidence>
<gene>
    <name evidence="5" type="ORF">BJG266_LOCUS49235</name>
    <name evidence="6" type="ORF">BJG266_LOCUS49244</name>
    <name evidence="7" type="ORF">QVE165_LOCUS66313</name>
    <name evidence="8" type="ORF">QVE165_LOCUS66322</name>
</gene>
<reference evidence="7" key="1">
    <citation type="submission" date="2021-02" db="EMBL/GenBank/DDBJ databases">
        <authorList>
            <person name="Nowell W R."/>
        </authorList>
    </citation>
    <scope>NUCLEOTIDE SEQUENCE</scope>
</reference>
<dbReference type="Pfam" id="PF00071">
    <property type="entry name" value="Ras"/>
    <property type="match status" value="1"/>
</dbReference>
<name>A0A816GL98_9BILA</name>
<organism evidence="7 9">
    <name type="scientific">Adineta steineri</name>
    <dbReference type="NCBI Taxonomy" id="433720"/>
    <lineage>
        <taxon>Eukaryota</taxon>
        <taxon>Metazoa</taxon>
        <taxon>Spiralia</taxon>
        <taxon>Gnathifera</taxon>
        <taxon>Rotifera</taxon>
        <taxon>Eurotatoria</taxon>
        <taxon>Bdelloidea</taxon>
        <taxon>Adinetida</taxon>
        <taxon>Adinetidae</taxon>
        <taxon>Adineta</taxon>
    </lineage>
</organism>
<comment type="caution">
    <text evidence="7">The sequence shown here is derived from an EMBL/GenBank/DDBJ whole genome shotgun (WGS) entry which is preliminary data.</text>
</comment>
<dbReference type="InterPro" id="IPR051065">
    <property type="entry name" value="Ras-related_GTPase"/>
</dbReference>
<dbReference type="EMBL" id="CAJNOM010007685">
    <property type="protein sequence ID" value="CAF1676628.1"/>
    <property type="molecule type" value="Genomic_DNA"/>
</dbReference>
<protein>
    <recommendedName>
        <fullName evidence="2">small monomeric GTPase</fullName>
        <ecNumber evidence="2">3.6.5.2</ecNumber>
    </recommendedName>
</protein>
<dbReference type="AlphaFoldDB" id="A0A816GL98"/>
<evidence type="ECO:0000313" key="9">
    <source>
        <dbReference type="Proteomes" id="UP000663832"/>
    </source>
</evidence>
<comment type="similarity">
    <text evidence="1">Belongs to the small GTPase superfamily. Ras family.</text>
</comment>
<dbReference type="Proteomes" id="UP000663877">
    <property type="component" value="Unassembled WGS sequence"/>
</dbReference>
<evidence type="ECO:0000256" key="1">
    <source>
        <dbReference type="ARBA" id="ARBA00008344"/>
    </source>
</evidence>
<accession>A0A816GL98</accession>
<evidence type="ECO:0000256" key="4">
    <source>
        <dbReference type="ARBA" id="ARBA00048098"/>
    </source>
</evidence>
<feature type="non-terminal residue" evidence="7">
    <location>
        <position position="66"/>
    </location>
</feature>
<comment type="catalytic activity">
    <reaction evidence="4">
        <text>GTP + H2O = GDP + phosphate + H(+)</text>
        <dbReference type="Rhea" id="RHEA:19669"/>
        <dbReference type="ChEBI" id="CHEBI:15377"/>
        <dbReference type="ChEBI" id="CHEBI:15378"/>
        <dbReference type="ChEBI" id="CHEBI:37565"/>
        <dbReference type="ChEBI" id="CHEBI:43474"/>
        <dbReference type="ChEBI" id="CHEBI:58189"/>
        <dbReference type="EC" id="3.6.5.2"/>
    </reaction>
</comment>
<evidence type="ECO:0000313" key="7">
    <source>
        <dbReference type="EMBL" id="CAF1676575.1"/>
    </source>
</evidence>
<dbReference type="EC" id="3.6.5.2" evidence="2"/>
<evidence type="ECO:0000313" key="8">
    <source>
        <dbReference type="EMBL" id="CAF1676628.1"/>
    </source>
</evidence>
<evidence type="ECO:0000256" key="3">
    <source>
        <dbReference type="ARBA" id="ARBA00022801"/>
    </source>
</evidence>
<evidence type="ECO:0000313" key="5">
    <source>
        <dbReference type="EMBL" id="CAF1586778.1"/>
    </source>
</evidence>
<evidence type="ECO:0000256" key="2">
    <source>
        <dbReference type="ARBA" id="ARBA00011984"/>
    </source>
</evidence>
<dbReference type="SUPFAM" id="SSF52540">
    <property type="entry name" value="P-loop containing nucleoside triphosphate hydrolases"/>
    <property type="match status" value="1"/>
</dbReference>
<dbReference type="GO" id="GO:0003925">
    <property type="term" value="F:G protein activity"/>
    <property type="evidence" value="ECO:0007669"/>
    <property type="project" value="UniProtKB-EC"/>
</dbReference>
<dbReference type="InterPro" id="IPR027417">
    <property type="entry name" value="P-loop_NTPase"/>
</dbReference>